<name>A0ABT7EW11_9RHOB</name>
<keyword evidence="2" id="KW-1185">Reference proteome</keyword>
<protein>
    <submittedName>
        <fullName evidence="1">Uncharacterized protein</fullName>
    </submittedName>
</protein>
<evidence type="ECO:0000313" key="1">
    <source>
        <dbReference type="EMBL" id="MDK3016523.1"/>
    </source>
</evidence>
<organism evidence="1 2">
    <name type="scientific">Pseudodonghicola flavimaris</name>
    <dbReference type="NCBI Taxonomy" id="3050036"/>
    <lineage>
        <taxon>Bacteria</taxon>
        <taxon>Pseudomonadati</taxon>
        <taxon>Pseudomonadota</taxon>
        <taxon>Alphaproteobacteria</taxon>
        <taxon>Rhodobacterales</taxon>
        <taxon>Paracoccaceae</taxon>
        <taxon>Pseudodonghicola</taxon>
    </lineage>
</organism>
<proteinExistence type="predicted"/>
<reference evidence="1 2" key="1">
    <citation type="submission" date="2023-05" db="EMBL/GenBank/DDBJ databases">
        <title>Pseudodonghicola sp. nov.</title>
        <authorList>
            <person name="Huang J."/>
        </authorList>
    </citation>
    <scope>NUCLEOTIDE SEQUENCE [LARGE SCALE GENOMIC DNA]</scope>
    <source>
        <strain evidence="1 2">IC7</strain>
    </source>
</reference>
<dbReference type="EMBL" id="JASNJD010000001">
    <property type="protein sequence ID" value="MDK3016523.1"/>
    <property type="molecule type" value="Genomic_DNA"/>
</dbReference>
<dbReference type="Proteomes" id="UP001243757">
    <property type="component" value="Unassembled WGS sequence"/>
</dbReference>
<dbReference type="RefSeq" id="WP_284479333.1">
    <property type="nucleotide sequence ID" value="NZ_JASNJD010000001.1"/>
</dbReference>
<comment type="caution">
    <text evidence="1">The sequence shown here is derived from an EMBL/GenBank/DDBJ whole genome shotgun (WGS) entry which is preliminary data.</text>
</comment>
<sequence>MISVSDILKLLDAVPIWKTLKELPARVEALENQVAELKAASEKKSGGERCPACGEYELMRQSTQPMDGELGDLGGTIEVWACRSCGQTERRTNLPG</sequence>
<gene>
    <name evidence="1" type="ORF">QO033_02480</name>
</gene>
<evidence type="ECO:0000313" key="2">
    <source>
        <dbReference type="Proteomes" id="UP001243757"/>
    </source>
</evidence>
<accession>A0ABT7EW11</accession>